<gene>
    <name evidence="1" type="ORF">H8S47_09260</name>
</gene>
<reference evidence="1 2" key="1">
    <citation type="submission" date="2020-08" db="EMBL/GenBank/DDBJ databases">
        <title>Putative novel bacterial strains isolated from necrotic wheat leaf tissues caused by Xanthomonas translucens.</title>
        <authorList>
            <person name="Tambong J.T."/>
        </authorList>
    </citation>
    <scope>NUCLEOTIDE SEQUENCE [LARGE SCALE GENOMIC DNA]</scope>
    <source>
        <strain evidence="2">DOAB 1063</strain>
    </source>
</reference>
<dbReference type="Proteomes" id="UP000597613">
    <property type="component" value="Unassembled WGS sequence"/>
</dbReference>
<dbReference type="EMBL" id="JACONT010000017">
    <property type="protein sequence ID" value="MBC3941869.1"/>
    <property type="molecule type" value="Genomic_DNA"/>
</dbReference>
<evidence type="ECO:0000313" key="1">
    <source>
        <dbReference type="EMBL" id="MBC3941869.1"/>
    </source>
</evidence>
<accession>A0ABR7AN34</accession>
<keyword evidence="2" id="KW-1185">Reference proteome</keyword>
<protein>
    <submittedName>
        <fullName evidence="1">Uncharacterized protein</fullName>
    </submittedName>
</protein>
<proteinExistence type="predicted"/>
<name>A0ABR7AN34_9SPHN</name>
<organism evidence="1 2">
    <name type="scientific">Sphingomonas albertensis</name>
    <dbReference type="NCBI Taxonomy" id="2762591"/>
    <lineage>
        <taxon>Bacteria</taxon>
        <taxon>Pseudomonadati</taxon>
        <taxon>Pseudomonadota</taxon>
        <taxon>Alphaproteobacteria</taxon>
        <taxon>Sphingomonadales</taxon>
        <taxon>Sphingomonadaceae</taxon>
        <taxon>Sphingomonas</taxon>
    </lineage>
</organism>
<evidence type="ECO:0000313" key="2">
    <source>
        <dbReference type="Proteomes" id="UP000597613"/>
    </source>
</evidence>
<sequence length="62" mass="6799">MVRNTQSRAVVVPTNRDETSLRLHDVPFELASSEVPFFLSDIPAGFPSPAQDDMQDPIDLGA</sequence>
<dbReference type="RefSeq" id="WP_187503588.1">
    <property type="nucleotide sequence ID" value="NZ_CP162536.1"/>
</dbReference>
<comment type="caution">
    <text evidence="1">The sequence shown here is derived from an EMBL/GenBank/DDBJ whole genome shotgun (WGS) entry which is preliminary data.</text>
</comment>